<evidence type="ECO:0000256" key="5">
    <source>
        <dbReference type="ARBA" id="ARBA00022618"/>
    </source>
</evidence>
<comment type="subcellular location">
    <subcellularLocation>
        <location evidence="1">Cytoplasm</location>
    </subcellularLocation>
</comment>
<evidence type="ECO:0000256" key="4">
    <source>
        <dbReference type="ARBA" id="ARBA00022490"/>
    </source>
</evidence>
<keyword evidence="7" id="KW-0131">Cell cycle</keyword>
<evidence type="ECO:0000256" key="9">
    <source>
        <dbReference type="SAM" id="MobiDB-lite"/>
    </source>
</evidence>
<keyword evidence="6" id="KW-0175">Coiled coil</keyword>
<proteinExistence type="inferred from homology"/>
<dbReference type="AlphaFoldDB" id="A0A939TAP8"/>
<organism evidence="10 11">
    <name type="scientific">Actinomadura barringtoniae</name>
    <dbReference type="NCBI Taxonomy" id="1427535"/>
    <lineage>
        <taxon>Bacteria</taxon>
        <taxon>Bacillati</taxon>
        <taxon>Actinomycetota</taxon>
        <taxon>Actinomycetes</taxon>
        <taxon>Streptosporangiales</taxon>
        <taxon>Thermomonosporaceae</taxon>
        <taxon>Actinomadura</taxon>
    </lineage>
</organism>
<dbReference type="Proteomes" id="UP000669179">
    <property type="component" value="Unassembled WGS sequence"/>
</dbReference>
<dbReference type="PANTHER" id="PTHR35794:SF2">
    <property type="entry name" value="CELL DIVISION PROTEIN DIVIVA"/>
    <property type="match status" value="1"/>
</dbReference>
<evidence type="ECO:0000313" key="11">
    <source>
        <dbReference type="Proteomes" id="UP000669179"/>
    </source>
</evidence>
<evidence type="ECO:0000313" key="10">
    <source>
        <dbReference type="EMBL" id="MBO2455649.1"/>
    </source>
</evidence>
<protein>
    <recommendedName>
        <fullName evidence="3">Cell wall synthesis protein Wag31</fullName>
    </recommendedName>
    <alternativeName>
        <fullName evidence="8">Antigen 84</fullName>
    </alternativeName>
</protein>
<feature type="region of interest" description="Disordered" evidence="9">
    <location>
        <begin position="1"/>
        <end position="31"/>
    </location>
</feature>
<dbReference type="PANTHER" id="PTHR35794">
    <property type="entry name" value="CELL DIVISION PROTEIN DIVIVA"/>
    <property type="match status" value="1"/>
</dbReference>
<reference evidence="10" key="1">
    <citation type="submission" date="2021-03" db="EMBL/GenBank/DDBJ databases">
        <authorList>
            <person name="Kanchanasin P."/>
            <person name="Saeng-In P."/>
            <person name="Phongsopitanun W."/>
            <person name="Yuki M."/>
            <person name="Kudo T."/>
            <person name="Ohkuma M."/>
            <person name="Tanasupawat S."/>
        </authorList>
    </citation>
    <scope>NUCLEOTIDE SEQUENCE</scope>
    <source>
        <strain evidence="10">GKU 128</strain>
    </source>
</reference>
<keyword evidence="11" id="KW-1185">Reference proteome</keyword>
<keyword evidence="5" id="KW-0132">Cell division</keyword>
<evidence type="ECO:0000256" key="7">
    <source>
        <dbReference type="ARBA" id="ARBA00023306"/>
    </source>
</evidence>
<evidence type="ECO:0000256" key="2">
    <source>
        <dbReference type="ARBA" id="ARBA00009008"/>
    </source>
</evidence>
<dbReference type="Gene3D" id="6.10.250.660">
    <property type="match status" value="3"/>
</dbReference>
<dbReference type="EMBL" id="JAGEOJ010000040">
    <property type="protein sequence ID" value="MBO2455649.1"/>
    <property type="molecule type" value="Genomic_DNA"/>
</dbReference>
<evidence type="ECO:0000256" key="6">
    <source>
        <dbReference type="ARBA" id="ARBA00023054"/>
    </source>
</evidence>
<evidence type="ECO:0000256" key="3">
    <source>
        <dbReference type="ARBA" id="ARBA00018787"/>
    </source>
</evidence>
<keyword evidence="4" id="KW-0963">Cytoplasm</keyword>
<dbReference type="InterPro" id="IPR007793">
    <property type="entry name" value="DivIVA_fam"/>
</dbReference>
<dbReference type="NCBIfam" id="TIGR03544">
    <property type="entry name" value="DivI1A_domain"/>
    <property type="match status" value="4"/>
</dbReference>
<comment type="similarity">
    <text evidence="2">Belongs to the DivIVA family.</text>
</comment>
<dbReference type="GO" id="GO:0051301">
    <property type="term" value="P:cell division"/>
    <property type="evidence" value="ECO:0007669"/>
    <property type="project" value="UniProtKB-KW"/>
</dbReference>
<evidence type="ECO:0000256" key="1">
    <source>
        <dbReference type="ARBA" id="ARBA00004496"/>
    </source>
</evidence>
<evidence type="ECO:0000256" key="8">
    <source>
        <dbReference type="ARBA" id="ARBA00031737"/>
    </source>
</evidence>
<gene>
    <name evidence="10" type="ORF">J4573_51845</name>
</gene>
<sequence length="202" mass="22733">MGRTCRSLQNGGNQLRRSAATRQPDPVPHEELLEPAKQRRLPVALRGYDRGQVDELLGRIRTRLAGSGTLTADEVRATRFDIVLRGYEPRTVDELLQECIRELQTVGPIGRRPGRPRVHPGWLINWIQNAKFAGAGLRTGYDVRDVDAFLDRVVLGLRGTVPPVTARDVRECVFRTTRIGPGYDEREVDAFLTQLASALERR</sequence>
<feature type="compositionally biased region" description="Polar residues" evidence="9">
    <location>
        <begin position="1"/>
        <end position="16"/>
    </location>
</feature>
<accession>A0A939TAP8</accession>
<comment type="caution">
    <text evidence="10">The sequence shown here is derived from an EMBL/GenBank/DDBJ whole genome shotgun (WGS) entry which is preliminary data.</text>
</comment>
<name>A0A939TAP8_9ACTN</name>
<dbReference type="GO" id="GO:0005737">
    <property type="term" value="C:cytoplasm"/>
    <property type="evidence" value="ECO:0007669"/>
    <property type="project" value="UniProtKB-SubCell"/>
</dbReference>
<dbReference type="InterPro" id="IPR019933">
    <property type="entry name" value="DivIVA_domain"/>
</dbReference>